<dbReference type="Proteomes" id="UP001497623">
    <property type="component" value="Unassembled WGS sequence"/>
</dbReference>
<name>A0AAV2PZ20_MEGNR</name>
<evidence type="ECO:0000313" key="2">
    <source>
        <dbReference type="Proteomes" id="UP001497623"/>
    </source>
</evidence>
<evidence type="ECO:0008006" key="3">
    <source>
        <dbReference type="Google" id="ProtNLM"/>
    </source>
</evidence>
<sequence length="100" mass="11566">MKQNKNKKNLISSSQPTKELTKWRFLRGPLKYLILGSGISNFFKGVLDHIIFKKKRRKKKLQNMPKMVPKNHACSRQDDGECNSTLRTMKIGVNGVQQVH</sequence>
<protein>
    <recommendedName>
        <fullName evidence="3">Transmembrane protein</fullName>
    </recommendedName>
</protein>
<keyword evidence="2" id="KW-1185">Reference proteome</keyword>
<proteinExistence type="predicted"/>
<comment type="caution">
    <text evidence="1">The sequence shown here is derived from an EMBL/GenBank/DDBJ whole genome shotgun (WGS) entry which is preliminary data.</text>
</comment>
<organism evidence="1 2">
    <name type="scientific">Meganyctiphanes norvegica</name>
    <name type="common">Northern krill</name>
    <name type="synonym">Thysanopoda norvegica</name>
    <dbReference type="NCBI Taxonomy" id="48144"/>
    <lineage>
        <taxon>Eukaryota</taxon>
        <taxon>Metazoa</taxon>
        <taxon>Ecdysozoa</taxon>
        <taxon>Arthropoda</taxon>
        <taxon>Crustacea</taxon>
        <taxon>Multicrustacea</taxon>
        <taxon>Malacostraca</taxon>
        <taxon>Eumalacostraca</taxon>
        <taxon>Eucarida</taxon>
        <taxon>Euphausiacea</taxon>
        <taxon>Euphausiidae</taxon>
        <taxon>Meganyctiphanes</taxon>
    </lineage>
</organism>
<gene>
    <name evidence="1" type="ORF">MNOR_LOCUS6097</name>
</gene>
<dbReference type="AlphaFoldDB" id="A0AAV2PZ20"/>
<reference evidence="1 2" key="1">
    <citation type="submission" date="2024-05" db="EMBL/GenBank/DDBJ databases">
        <authorList>
            <person name="Wallberg A."/>
        </authorList>
    </citation>
    <scope>NUCLEOTIDE SEQUENCE [LARGE SCALE GENOMIC DNA]</scope>
</reference>
<dbReference type="EMBL" id="CAXKWB010002456">
    <property type="protein sequence ID" value="CAL4067011.1"/>
    <property type="molecule type" value="Genomic_DNA"/>
</dbReference>
<evidence type="ECO:0000313" key="1">
    <source>
        <dbReference type="EMBL" id="CAL4067011.1"/>
    </source>
</evidence>
<accession>A0AAV2PZ20</accession>